<dbReference type="Proteomes" id="UP001567538">
    <property type="component" value="Unassembled WGS sequence"/>
</dbReference>
<dbReference type="EMBL" id="JBEAFC010000005">
    <property type="protein sequence ID" value="KAL1556600.1"/>
    <property type="molecule type" value="Genomic_DNA"/>
</dbReference>
<reference evidence="1 2" key="1">
    <citation type="submission" date="2024-06" db="EMBL/GenBank/DDBJ databases">
        <title>A chromosome level genome sequence of Diviner's sage (Salvia divinorum).</title>
        <authorList>
            <person name="Ford S.A."/>
            <person name="Ro D.-K."/>
            <person name="Ness R.W."/>
            <person name="Phillips M.A."/>
        </authorList>
    </citation>
    <scope>NUCLEOTIDE SEQUENCE [LARGE SCALE GENOMIC DNA]</scope>
    <source>
        <strain evidence="1">SAF-2024a</strain>
        <tissue evidence="1">Leaf</tissue>
    </source>
</reference>
<name>A0ABD1HJL0_SALDI</name>
<protein>
    <submittedName>
        <fullName evidence="1">Uncharacterized protein</fullName>
    </submittedName>
</protein>
<sequence>METIFFIGLALSLKLL</sequence>
<gene>
    <name evidence="1" type="ORF">AAHA92_12198</name>
</gene>
<evidence type="ECO:0000313" key="2">
    <source>
        <dbReference type="Proteomes" id="UP001567538"/>
    </source>
</evidence>
<organism evidence="1 2">
    <name type="scientific">Salvia divinorum</name>
    <name type="common">Maria pastora</name>
    <name type="synonym">Diviner's sage</name>
    <dbReference type="NCBI Taxonomy" id="28513"/>
    <lineage>
        <taxon>Eukaryota</taxon>
        <taxon>Viridiplantae</taxon>
        <taxon>Streptophyta</taxon>
        <taxon>Embryophyta</taxon>
        <taxon>Tracheophyta</taxon>
        <taxon>Spermatophyta</taxon>
        <taxon>Magnoliopsida</taxon>
        <taxon>eudicotyledons</taxon>
        <taxon>Gunneridae</taxon>
        <taxon>Pentapetalae</taxon>
        <taxon>asterids</taxon>
        <taxon>lamiids</taxon>
        <taxon>Lamiales</taxon>
        <taxon>Lamiaceae</taxon>
        <taxon>Nepetoideae</taxon>
        <taxon>Mentheae</taxon>
        <taxon>Salviinae</taxon>
        <taxon>Salvia</taxon>
        <taxon>Salvia subgen. Calosphace</taxon>
    </lineage>
</organism>
<evidence type="ECO:0000313" key="1">
    <source>
        <dbReference type="EMBL" id="KAL1556600.1"/>
    </source>
</evidence>
<dbReference type="AlphaFoldDB" id="A0ABD1HJL0"/>
<proteinExistence type="predicted"/>
<accession>A0ABD1HJL0</accession>
<comment type="caution">
    <text evidence="1">The sequence shown here is derived from an EMBL/GenBank/DDBJ whole genome shotgun (WGS) entry which is preliminary data.</text>
</comment>
<keyword evidence="2" id="KW-1185">Reference proteome</keyword>